<evidence type="ECO:0000313" key="4">
    <source>
        <dbReference type="Proteomes" id="UP000290289"/>
    </source>
</evidence>
<dbReference type="Pfam" id="PF00160">
    <property type="entry name" value="Pro_isomerase"/>
    <property type="match status" value="1"/>
</dbReference>
<dbReference type="InterPro" id="IPR002130">
    <property type="entry name" value="Cyclophilin-type_PPIase_dom"/>
</dbReference>
<accession>A0A498JDW1</accession>
<keyword evidence="1" id="KW-1133">Transmembrane helix</keyword>
<dbReference type="EMBL" id="RDQH01000333">
    <property type="protein sequence ID" value="RXH93326.1"/>
    <property type="molecule type" value="Genomic_DNA"/>
</dbReference>
<gene>
    <name evidence="3" type="ORF">DVH24_013902</name>
</gene>
<dbReference type="AlphaFoldDB" id="A0A498JDW1"/>
<sequence>MWNRTDQNKNKRGYKGSIRKRVTDQTVVTLLFIRRFSLPVLFVLSSLANIIRFSKTNNTNPTNYLKNNFRVFHFSPKSQMGRRQSDSELGRLTLLALFLMGAIFCCMVYLFLAVASKPSSITTADSVSEFGDVGWRSGEEDGECCRGIENLELWGDAVKWGSEFKVNSSKECCMACKDMCGDRDGHCLCDSWVFCGDREACGLRYGECWLKKQKDTLDPDRKDSGDLIAWTSGLVFGKEEGIVGLETEYGTLHIKVNSSSSGHLLSFGLKFMQLRPDCAPHSVAYILELLQVPRYAGCQFYRAENRGSFWDSLGNHVKNAPFGPPFALIQGTLAAHGFVFKEIPAEVSGTIRRGSVAWIGSGPEFFISLANHFEWKRAYTVFGSVLPEDMEIAEKIAQLPTKQEVWSNINVSVLESPVALWFRRIKPES</sequence>
<dbReference type="SUPFAM" id="SSF50891">
    <property type="entry name" value="Cyclophilin-like"/>
    <property type="match status" value="1"/>
</dbReference>
<dbReference type="Gene3D" id="2.40.100.10">
    <property type="entry name" value="Cyclophilin-like"/>
    <property type="match status" value="1"/>
</dbReference>
<dbReference type="GO" id="GO:0003755">
    <property type="term" value="F:peptidyl-prolyl cis-trans isomerase activity"/>
    <property type="evidence" value="ECO:0007669"/>
    <property type="project" value="InterPro"/>
</dbReference>
<feature type="domain" description="PPIase cyclophilin-type" evidence="2">
    <location>
        <begin position="273"/>
        <end position="414"/>
    </location>
</feature>
<evidence type="ECO:0000313" key="3">
    <source>
        <dbReference type="EMBL" id="RXH93326.1"/>
    </source>
</evidence>
<dbReference type="STRING" id="3750.A0A498JDW1"/>
<comment type="caution">
    <text evidence="3">The sequence shown here is derived from an EMBL/GenBank/DDBJ whole genome shotgun (WGS) entry which is preliminary data.</text>
</comment>
<dbReference type="Proteomes" id="UP000290289">
    <property type="component" value="Chromosome 7"/>
</dbReference>
<dbReference type="PANTHER" id="PTHR46873:SF2">
    <property type="entry name" value="PPIASE CYCLOPHILIN-TYPE DOMAIN-CONTAINING PROTEIN"/>
    <property type="match status" value="1"/>
</dbReference>
<keyword evidence="4" id="KW-1185">Reference proteome</keyword>
<dbReference type="FunFam" id="2.40.100.10:FF:000086">
    <property type="entry name" value="Predicted protein"/>
    <property type="match status" value="1"/>
</dbReference>
<reference evidence="3 4" key="1">
    <citation type="submission" date="2018-10" db="EMBL/GenBank/DDBJ databases">
        <title>A high-quality apple genome assembly.</title>
        <authorList>
            <person name="Hu J."/>
        </authorList>
    </citation>
    <scope>NUCLEOTIDE SEQUENCE [LARGE SCALE GENOMIC DNA]</scope>
    <source>
        <strain evidence="4">cv. HFTH1</strain>
        <tissue evidence="3">Young leaf</tissue>
    </source>
</reference>
<evidence type="ECO:0000256" key="1">
    <source>
        <dbReference type="SAM" id="Phobius"/>
    </source>
</evidence>
<dbReference type="InterPro" id="IPR029000">
    <property type="entry name" value="Cyclophilin-like_dom_sf"/>
</dbReference>
<evidence type="ECO:0000259" key="2">
    <source>
        <dbReference type="Pfam" id="PF00160"/>
    </source>
</evidence>
<feature type="transmembrane region" description="Helical" evidence="1">
    <location>
        <begin position="92"/>
        <end position="112"/>
    </location>
</feature>
<protein>
    <recommendedName>
        <fullName evidence="2">PPIase cyclophilin-type domain-containing protein</fullName>
    </recommendedName>
</protein>
<name>A0A498JDW1_MALDO</name>
<dbReference type="PANTHER" id="PTHR46873">
    <property type="entry name" value="EXPRESSED PROTEIN"/>
    <property type="match status" value="1"/>
</dbReference>
<proteinExistence type="predicted"/>
<keyword evidence="1" id="KW-0472">Membrane</keyword>
<organism evidence="3 4">
    <name type="scientific">Malus domestica</name>
    <name type="common">Apple</name>
    <name type="synonym">Pyrus malus</name>
    <dbReference type="NCBI Taxonomy" id="3750"/>
    <lineage>
        <taxon>Eukaryota</taxon>
        <taxon>Viridiplantae</taxon>
        <taxon>Streptophyta</taxon>
        <taxon>Embryophyta</taxon>
        <taxon>Tracheophyta</taxon>
        <taxon>Spermatophyta</taxon>
        <taxon>Magnoliopsida</taxon>
        <taxon>eudicotyledons</taxon>
        <taxon>Gunneridae</taxon>
        <taxon>Pentapetalae</taxon>
        <taxon>rosids</taxon>
        <taxon>fabids</taxon>
        <taxon>Rosales</taxon>
        <taxon>Rosaceae</taxon>
        <taxon>Amygdaloideae</taxon>
        <taxon>Maleae</taxon>
        <taxon>Malus</taxon>
    </lineage>
</organism>
<keyword evidence="1" id="KW-0812">Transmembrane</keyword>